<proteinExistence type="predicted"/>
<evidence type="ECO:0000313" key="1">
    <source>
        <dbReference type="EMBL" id="MCB4820752.1"/>
    </source>
</evidence>
<organism evidence="1 2">
    <name type="scientific">Roseicella aerolata</name>
    <dbReference type="NCBI Taxonomy" id="2883479"/>
    <lineage>
        <taxon>Bacteria</taxon>
        <taxon>Pseudomonadati</taxon>
        <taxon>Pseudomonadota</taxon>
        <taxon>Alphaproteobacteria</taxon>
        <taxon>Acetobacterales</taxon>
        <taxon>Roseomonadaceae</taxon>
        <taxon>Roseicella</taxon>
    </lineage>
</organism>
<name>A0A9X1IA53_9PROT</name>
<dbReference type="RefSeq" id="WP_226604408.1">
    <property type="nucleotide sequence ID" value="NZ_JAJAQI010000003.1"/>
</dbReference>
<keyword evidence="2" id="KW-1185">Reference proteome</keyword>
<dbReference type="EMBL" id="JAJAQI010000003">
    <property type="protein sequence ID" value="MCB4820752.1"/>
    <property type="molecule type" value="Genomic_DNA"/>
</dbReference>
<comment type="caution">
    <text evidence="1">The sequence shown here is derived from an EMBL/GenBank/DDBJ whole genome shotgun (WGS) entry which is preliminary data.</text>
</comment>
<accession>A0A9X1IA53</accession>
<sequence length="73" mass="7755">MLAPTPLLDWVPPPKPILRTGPLPRLVLLPDCCDANGEPRAGLMIPGHRLPIAFPSMAAAVAELRRMEAGAHG</sequence>
<dbReference type="AlphaFoldDB" id="A0A9X1IA53"/>
<reference evidence="1" key="1">
    <citation type="submission" date="2021-10" db="EMBL/GenBank/DDBJ databases">
        <title>Roseicella aerolatum sp. nov., isolated from aerosols of e-waste dismantling site.</title>
        <authorList>
            <person name="Qin T."/>
        </authorList>
    </citation>
    <scope>NUCLEOTIDE SEQUENCE</scope>
    <source>
        <strain evidence="1">GB24</strain>
    </source>
</reference>
<evidence type="ECO:0000313" key="2">
    <source>
        <dbReference type="Proteomes" id="UP001139311"/>
    </source>
</evidence>
<dbReference type="Proteomes" id="UP001139311">
    <property type="component" value="Unassembled WGS sequence"/>
</dbReference>
<protein>
    <submittedName>
        <fullName evidence="1">Uncharacterized protein</fullName>
    </submittedName>
</protein>
<gene>
    <name evidence="1" type="ORF">LHA35_03290</name>
</gene>